<proteinExistence type="predicted"/>
<dbReference type="EMBL" id="VSSQ01011129">
    <property type="protein sequence ID" value="MPM46069.1"/>
    <property type="molecule type" value="Genomic_DNA"/>
</dbReference>
<comment type="caution">
    <text evidence="1">The sequence shown here is derived from an EMBL/GenBank/DDBJ whole genome shotgun (WGS) entry which is preliminary data.</text>
</comment>
<organism evidence="1">
    <name type="scientific">bioreactor metagenome</name>
    <dbReference type="NCBI Taxonomy" id="1076179"/>
    <lineage>
        <taxon>unclassified sequences</taxon>
        <taxon>metagenomes</taxon>
        <taxon>ecological metagenomes</taxon>
    </lineage>
</organism>
<gene>
    <name evidence="1" type="ORF">SDC9_92765</name>
</gene>
<dbReference type="AlphaFoldDB" id="A0A644ZYN2"/>
<name>A0A644ZYN2_9ZZZZ</name>
<protein>
    <submittedName>
        <fullName evidence="1">Uncharacterized protein</fullName>
    </submittedName>
</protein>
<evidence type="ECO:0000313" key="1">
    <source>
        <dbReference type="EMBL" id="MPM46069.1"/>
    </source>
</evidence>
<sequence>MLIGMAIYISGCSYFSDKSILKGYIDKEEYFAKDGFQDYTDYYNYYYEESNNLFLEGK</sequence>
<reference evidence="1" key="1">
    <citation type="submission" date="2019-08" db="EMBL/GenBank/DDBJ databases">
        <authorList>
            <person name="Kucharzyk K."/>
            <person name="Murdoch R.W."/>
            <person name="Higgins S."/>
            <person name="Loffler F."/>
        </authorList>
    </citation>
    <scope>NUCLEOTIDE SEQUENCE</scope>
</reference>
<accession>A0A644ZYN2</accession>